<comment type="caution">
    <text evidence="8">The sequence shown here is derived from an EMBL/GenBank/DDBJ whole genome shotgun (WGS) entry which is preliminary data.</text>
</comment>
<evidence type="ECO:0000259" key="6">
    <source>
        <dbReference type="PROSITE" id="PS50119"/>
    </source>
</evidence>
<evidence type="ECO:0000313" key="8">
    <source>
        <dbReference type="EMBL" id="PNJ01445.1"/>
    </source>
</evidence>
<dbReference type="InterPro" id="IPR003879">
    <property type="entry name" value="Butyrophylin_SPRY"/>
</dbReference>
<dbReference type="InterPro" id="IPR013083">
    <property type="entry name" value="Znf_RING/FYVE/PHD"/>
</dbReference>
<dbReference type="AlphaFoldDB" id="A0A2J8QYV4"/>
<dbReference type="Pfam" id="PF15227">
    <property type="entry name" value="zf-C3HC4_4"/>
    <property type="match status" value="1"/>
</dbReference>
<dbReference type="CDD" id="cd16603">
    <property type="entry name" value="RING-HC_TRIM43-like_C-IV"/>
    <property type="match status" value="1"/>
</dbReference>
<dbReference type="InterPro" id="IPR050143">
    <property type="entry name" value="TRIM/RBCC"/>
</dbReference>
<keyword evidence="2 4" id="KW-0863">Zinc-finger</keyword>
<dbReference type="InterPro" id="IPR043136">
    <property type="entry name" value="B30.2/SPRY_sf"/>
</dbReference>
<dbReference type="InterPro" id="IPR000315">
    <property type="entry name" value="Znf_B-box"/>
</dbReference>
<dbReference type="PANTHER" id="PTHR24103">
    <property type="entry name" value="E3 UBIQUITIN-PROTEIN LIGASE TRIM"/>
    <property type="match status" value="1"/>
</dbReference>
<keyword evidence="3" id="KW-0862">Zinc</keyword>
<dbReference type="SMART" id="SM00336">
    <property type="entry name" value="BBOX"/>
    <property type="match status" value="1"/>
</dbReference>
<sequence>MWSSQIYKRTLQEPSSFFSRAHRVALQLALGTSEIYQHCSETLIPELNSSDSTASFGENTDIFLRKMDSDFSHAFQKELACVICLNYLVDPVTICCGHSFCRPCLCLSWEEAQSPANCPACREPSQKKDFKTNILLKNLVTIARKTSLWQFLSSEKQICGTHRQTKKMFCDMDKSLLCLLCSNSQEHGAHKHYPIEEAAEEHREKLLKQMRILWEKIQENQRNLYEERRTAFVWRGDVVLRAQMIRNEYRKLHPVLHKEEKQHLERLNKEYREIFQQLQRSWVKMDQKSKHLKEMYQELMEMCHKPDVELLQDLGDIVARSESVLLHMPQPVNPELTAGPITGLVYRLNRFRVEISFHYEVSNHNIRLFEDVRSWMLRRGSLNSDRSDYFAAWGSRVFSFGKHYWELDVDNSWDWALGVCKDAWIRKNSTMVKSEDIFLLLCVKVNNHFSLLTTSPVFPHYIEKPQGRVGVFLDFESGSVSFLNVTKSSLIWSYPAGSLKFPVRPFFYTGHR</sequence>
<dbReference type="PRINTS" id="PR01407">
    <property type="entry name" value="BUTYPHLNCDUF"/>
</dbReference>
<dbReference type="SMART" id="SM00184">
    <property type="entry name" value="RING"/>
    <property type="match status" value="1"/>
</dbReference>
<organism evidence="8">
    <name type="scientific">Pongo abelii</name>
    <name type="common">Sumatran orangutan</name>
    <name type="synonym">Pongo pygmaeus abelii</name>
    <dbReference type="NCBI Taxonomy" id="9601"/>
    <lineage>
        <taxon>Eukaryota</taxon>
        <taxon>Metazoa</taxon>
        <taxon>Chordata</taxon>
        <taxon>Craniata</taxon>
        <taxon>Vertebrata</taxon>
        <taxon>Euteleostomi</taxon>
        <taxon>Mammalia</taxon>
        <taxon>Eutheria</taxon>
        <taxon>Euarchontoglires</taxon>
        <taxon>Primates</taxon>
        <taxon>Haplorrhini</taxon>
        <taxon>Catarrhini</taxon>
        <taxon>Hominidae</taxon>
        <taxon>Pongo</taxon>
    </lineage>
</organism>
<dbReference type="CDD" id="cd19783">
    <property type="entry name" value="Bbox2_TRIM43-like"/>
    <property type="match status" value="1"/>
</dbReference>
<feature type="domain" description="B box-type" evidence="6">
    <location>
        <begin position="154"/>
        <end position="195"/>
    </location>
</feature>
<proteinExistence type="predicted"/>
<dbReference type="PROSITE" id="PS50089">
    <property type="entry name" value="ZF_RING_2"/>
    <property type="match status" value="1"/>
</dbReference>
<dbReference type="PROSITE" id="PS50119">
    <property type="entry name" value="ZF_BBOX"/>
    <property type="match status" value="1"/>
</dbReference>
<dbReference type="SUPFAM" id="SSF57845">
    <property type="entry name" value="B-box zinc-binding domain"/>
    <property type="match status" value="1"/>
</dbReference>
<feature type="domain" description="RING-type" evidence="5">
    <location>
        <begin position="81"/>
        <end position="122"/>
    </location>
</feature>
<keyword evidence="1" id="KW-0479">Metal-binding</keyword>
<dbReference type="Gene3D" id="3.30.40.10">
    <property type="entry name" value="Zinc/RING finger domain, C3HC4 (zinc finger)"/>
    <property type="match status" value="1"/>
</dbReference>
<evidence type="ECO:0000259" key="7">
    <source>
        <dbReference type="PROSITE" id="PS50188"/>
    </source>
</evidence>
<evidence type="ECO:0000256" key="1">
    <source>
        <dbReference type="ARBA" id="ARBA00022723"/>
    </source>
</evidence>
<dbReference type="SUPFAM" id="SSF57850">
    <property type="entry name" value="RING/U-box"/>
    <property type="match status" value="1"/>
</dbReference>
<dbReference type="InterPro" id="IPR001870">
    <property type="entry name" value="B30.2/SPRY"/>
</dbReference>
<evidence type="ECO:0000259" key="5">
    <source>
        <dbReference type="PROSITE" id="PS50089"/>
    </source>
</evidence>
<dbReference type="Gene3D" id="3.30.160.60">
    <property type="entry name" value="Classic Zinc Finger"/>
    <property type="match status" value="1"/>
</dbReference>
<protein>
    <submittedName>
        <fullName evidence="8">TRIM43 isoform 2</fullName>
    </submittedName>
</protein>
<dbReference type="Gene3D" id="2.60.120.920">
    <property type="match status" value="1"/>
</dbReference>
<dbReference type="PROSITE" id="PS50188">
    <property type="entry name" value="B302_SPRY"/>
    <property type="match status" value="1"/>
</dbReference>
<evidence type="ECO:0000256" key="3">
    <source>
        <dbReference type="ARBA" id="ARBA00022833"/>
    </source>
</evidence>
<dbReference type="Pfam" id="PF00622">
    <property type="entry name" value="SPRY"/>
    <property type="match status" value="1"/>
</dbReference>
<dbReference type="InterPro" id="IPR013320">
    <property type="entry name" value="ConA-like_dom_sf"/>
</dbReference>
<name>A0A2J8QYV4_PONAB</name>
<evidence type="ECO:0000256" key="2">
    <source>
        <dbReference type="ARBA" id="ARBA00022771"/>
    </source>
</evidence>
<gene>
    <name evidence="8" type="ORF">CR201_G0056149</name>
</gene>
<feature type="domain" description="B30.2/SPRY" evidence="7">
    <location>
        <begin position="335"/>
        <end position="512"/>
    </location>
</feature>
<dbReference type="InterPro" id="IPR017907">
    <property type="entry name" value="Znf_RING_CS"/>
</dbReference>
<dbReference type="EMBL" id="NDHI03005434">
    <property type="protein sequence ID" value="PNJ01445.1"/>
    <property type="molecule type" value="Genomic_DNA"/>
</dbReference>
<reference evidence="8" key="1">
    <citation type="submission" date="2017-12" db="EMBL/GenBank/DDBJ databases">
        <title>High-resolution comparative analysis of great ape genomes.</title>
        <authorList>
            <person name="Pollen A."/>
            <person name="Hastie A."/>
            <person name="Hormozdiari F."/>
            <person name="Dougherty M."/>
            <person name="Liu R."/>
            <person name="Chaisson M."/>
            <person name="Hoppe E."/>
            <person name="Hill C."/>
            <person name="Pang A."/>
            <person name="Hillier L."/>
            <person name="Baker C."/>
            <person name="Armstrong J."/>
            <person name="Shendure J."/>
            <person name="Paten B."/>
            <person name="Wilson R."/>
            <person name="Chao H."/>
            <person name="Schneider V."/>
            <person name="Ventura M."/>
            <person name="Kronenberg Z."/>
            <person name="Murali S."/>
            <person name="Gordon D."/>
            <person name="Cantsilieris S."/>
            <person name="Munson K."/>
            <person name="Nelson B."/>
            <person name="Raja A."/>
            <person name="Underwood J."/>
            <person name="Diekhans M."/>
            <person name="Fiddes I."/>
            <person name="Haussler D."/>
            <person name="Eichler E."/>
        </authorList>
    </citation>
    <scope>NUCLEOTIDE SEQUENCE [LARGE SCALE GENOMIC DNA]</scope>
    <source>
        <strain evidence="8">Susie</strain>
    </source>
</reference>
<evidence type="ECO:0000256" key="4">
    <source>
        <dbReference type="PROSITE-ProRule" id="PRU00024"/>
    </source>
</evidence>
<dbReference type="InterPro" id="IPR001841">
    <property type="entry name" value="Znf_RING"/>
</dbReference>
<dbReference type="PROSITE" id="PS00518">
    <property type="entry name" value="ZF_RING_1"/>
    <property type="match status" value="1"/>
</dbReference>
<dbReference type="InterPro" id="IPR003877">
    <property type="entry name" value="SPRY_dom"/>
</dbReference>
<accession>A0A2J8QYV4</accession>
<dbReference type="SUPFAM" id="SSF49899">
    <property type="entry name" value="Concanavalin A-like lectins/glucanases"/>
    <property type="match status" value="1"/>
</dbReference>
<dbReference type="GO" id="GO:0008270">
    <property type="term" value="F:zinc ion binding"/>
    <property type="evidence" value="ECO:0007669"/>
    <property type="project" value="UniProtKB-KW"/>
</dbReference>